<dbReference type="AlphaFoldDB" id="A0A9D4U5Q8"/>
<evidence type="ECO:0000313" key="2">
    <source>
        <dbReference type="Proteomes" id="UP000886520"/>
    </source>
</evidence>
<name>A0A9D4U5Q8_ADICA</name>
<evidence type="ECO:0000313" key="1">
    <source>
        <dbReference type="EMBL" id="KAI5061473.1"/>
    </source>
</evidence>
<accession>A0A9D4U5Q8</accession>
<dbReference type="Proteomes" id="UP000886520">
    <property type="component" value="Chromosome 23"/>
</dbReference>
<proteinExistence type="predicted"/>
<reference evidence="1" key="1">
    <citation type="submission" date="2021-01" db="EMBL/GenBank/DDBJ databases">
        <title>Adiantum capillus-veneris genome.</title>
        <authorList>
            <person name="Fang Y."/>
            <person name="Liao Q."/>
        </authorList>
    </citation>
    <scope>NUCLEOTIDE SEQUENCE</scope>
    <source>
        <strain evidence="1">H3</strain>
        <tissue evidence="1">Leaf</tissue>
    </source>
</reference>
<keyword evidence="2" id="KW-1185">Reference proteome</keyword>
<sequence>MAEFRIQLQAFRTRTPSRRPDSCSPCCAKLLAVHEGEASSSSSSRLSHSINLLGSIGRHEQSFFMKVITRYDLCELSFKVGPLLAFFAWAFPYLSQISVLCILPVVLHLPDLLVPSCEALIFLL</sequence>
<gene>
    <name evidence="1" type="ORF">GOP47_0023978</name>
</gene>
<comment type="caution">
    <text evidence="1">The sequence shown here is derived from an EMBL/GenBank/DDBJ whole genome shotgun (WGS) entry which is preliminary data.</text>
</comment>
<organism evidence="1 2">
    <name type="scientific">Adiantum capillus-veneris</name>
    <name type="common">Maidenhair fern</name>
    <dbReference type="NCBI Taxonomy" id="13818"/>
    <lineage>
        <taxon>Eukaryota</taxon>
        <taxon>Viridiplantae</taxon>
        <taxon>Streptophyta</taxon>
        <taxon>Embryophyta</taxon>
        <taxon>Tracheophyta</taxon>
        <taxon>Polypodiopsida</taxon>
        <taxon>Polypodiidae</taxon>
        <taxon>Polypodiales</taxon>
        <taxon>Pteridineae</taxon>
        <taxon>Pteridaceae</taxon>
        <taxon>Vittarioideae</taxon>
        <taxon>Adiantum</taxon>
    </lineage>
</organism>
<dbReference type="EMBL" id="JABFUD020000023">
    <property type="protein sequence ID" value="KAI5061473.1"/>
    <property type="molecule type" value="Genomic_DNA"/>
</dbReference>
<protein>
    <submittedName>
        <fullName evidence="1">Uncharacterized protein</fullName>
    </submittedName>
</protein>